<name>A0A1I9XGE0_9VIRU</name>
<feature type="region of interest" description="Disordered" evidence="1">
    <location>
        <begin position="1"/>
        <end position="46"/>
    </location>
</feature>
<reference evidence="2" key="1">
    <citation type="journal article" date="2017" name="PLoS ONE">
        <title>Novel circular single-stranded DNA viruses among an asteroid, echinoid and holothurian (Phylum: Echinodermata).</title>
        <authorList>
            <person name="Jackson E.W."/>
            <person name="Bistolas K.S.I."/>
            <person name="Button J.B."/>
            <person name="Hewson I."/>
        </authorList>
    </citation>
    <scope>NUCLEOTIDE SEQUENCE</scope>
</reference>
<evidence type="ECO:0000313" key="2">
    <source>
        <dbReference type="EMBL" id="APA62662.1"/>
    </source>
</evidence>
<protein>
    <submittedName>
        <fullName evidence="2">Putative capsid protein</fullName>
    </submittedName>
</protein>
<dbReference type="EMBL" id="KX246263">
    <property type="protein sequence ID" value="APA62662.1"/>
    <property type="molecule type" value="Genomic_DNA"/>
</dbReference>
<organism evidence="2">
    <name type="scientific">uncultured virus</name>
    <dbReference type="NCBI Taxonomy" id="340016"/>
    <lineage>
        <taxon>Viruses</taxon>
        <taxon>environmental samples</taxon>
    </lineage>
</organism>
<feature type="compositionally biased region" description="Basic residues" evidence="1">
    <location>
        <begin position="1"/>
        <end position="26"/>
    </location>
</feature>
<evidence type="ECO:0000256" key="1">
    <source>
        <dbReference type="SAM" id="MobiDB-lite"/>
    </source>
</evidence>
<sequence>MPKRKRTRSRKKRSSKKRYKRRKRTSSLKYGGTLSRRRNKQRDELRRGRTRRWRLIPYTNTAAKVRAALAWDYIYVADNFAHADPAVDTVVNVRRTFHLNDPRTPSNTVPGDSAMGFAEVALSYARYQCLSSKIDLTFDDMSFYNTGTATWLGNLTLHCIVYSHDNSIDDPFAEFFPTAQASPPMDVLTAMRRYPGLIYRKKDYDSRQPKPGRPLRVTAVGSVQAVKGDMHTYLAHVNTTEDGITDHVFWEVRYWITGAEGAQEFGPDNTLLPLRIQMRAKLDYDTTFFQRYRVPLIHSTWAKTPLEILKDVTLDDPEFDAPDRFVDHHMHTEGTNAANVKVNEIETTVP</sequence>
<proteinExistence type="predicted"/>
<accession>A0A1I9XGE0</accession>